<evidence type="ECO:0000259" key="3">
    <source>
        <dbReference type="PROSITE" id="PS50887"/>
    </source>
</evidence>
<keyword evidence="5" id="KW-1185">Reference proteome</keyword>
<protein>
    <recommendedName>
        <fullName evidence="1">diguanylate cyclase</fullName>
        <ecNumber evidence="1">2.7.7.65</ecNumber>
    </recommendedName>
</protein>
<dbReference type="PROSITE" id="PS50887">
    <property type="entry name" value="GGDEF"/>
    <property type="match status" value="1"/>
</dbReference>
<dbReference type="FunFam" id="3.30.70.270:FF:000001">
    <property type="entry name" value="Diguanylate cyclase domain protein"/>
    <property type="match status" value="1"/>
</dbReference>
<dbReference type="AlphaFoldDB" id="A0A5M6IDW5"/>
<dbReference type="GO" id="GO:1902201">
    <property type="term" value="P:negative regulation of bacterial-type flagellum-dependent cell motility"/>
    <property type="evidence" value="ECO:0007669"/>
    <property type="project" value="TreeGrafter"/>
</dbReference>
<dbReference type="OrthoDB" id="9812260at2"/>
<dbReference type="SMART" id="SM00267">
    <property type="entry name" value="GGDEF"/>
    <property type="match status" value="1"/>
</dbReference>
<dbReference type="EC" id="2.7.7.65" evidence="1"/>
<dbReference type="SUPFAM" id="SSF55073">
    <property type="entry name" value="Nucleotide cyclase"/>
    <property type="match status" value="1"/>
</dbReference>
<dbReference type="Proteomes" id="UP000324065">
    <property type="component" value="Unassembled WGS sequence"/>
</dbReference>
<dbReference type="InterPro" id="IPR000160">
    <property type="entry name" value="GGDEF_dom"/>
</dbReference>
<dbReference type="Gene3D" id="3.30.70.270">
    <property type="match status" value="1"/>
</dbReference>
<dbReference type="EMBL" id="VWPJ01000007">
    <property type="protein sequence ID" value="KAA5605778.1"/>
    <property type="molecule type" value="Genomic_DNA"/>
</dbReference>
<dbReference type="InterPro" id="IPR043128">
    <property type="entry name" value="Rev_trsase/Diguanyl_cyclase"/>
</dbReference>
<dbReference type="PANTHER" id="PTHR45138:SF9">
    <property type="entry name" value="DIGUANYLATE CYCLASE DGCM-RELATED"/>
    <property type="match status" value="1"/>
</dbReference>
<comment type="caution">
    <text evidence="4">The sequence shown here is derived from an EMBL/GenBank/DDBJ whole genome shotgun (WGS) entry which is preliminary data.</text>
</comment>
<accession>A0A5M6IDW5</accession>
<dbReference type="InterPro" id="IPR029787">
    <property type="entry name" value="Nucleotide_cyclase"/>
</dbReference>
<comment type="catalytic activity">
    <reaction evidence="2">
        <text>2 GTP = 3',3'-c-di-GMP + 2 diphosphate</text>
        <dbReference type="Rhea" id="RHEA:24898"/>
        <dbReference type="ChEBI" id="CHEBI:33019"/>
        <dbReference type="ChEBI" id="CHEBI:37565"/>
        <dbReference type="ChEBI" id="CHEBI:58805"/>
        <dbReference type="EC" id="2.7.7.65"/>
    </reaction>
</comment>
<dbReference type="CDD" id="cd01949">
    <property type="entry name" value="GGDEF"/>
    <property type="match status" value="1"/>
</dbReference>
<reference evidence="4 5" key="1">
    <citation type="submission" date="2019-09" db="EMBL/GenBank/DDBJ databases">
        <title>Genome sequence of Roseospira marina, one of the more divergent members of the non-sulfur purple photosynthetic bacterial family, the Rhodospirillaceae.</title>
        <authorList>
            <person name="Meyer T."/>
            <person name="Kyndt J."/>
        </authorList>
    </citation>
    <scope>NUCLEOTIDE SEQUENCE [LARGE SCALE GENOMIC DNA]</scope>
    <source>
        <strain evidence="4 5">DSM 15113</strain>
    </source>
</reference>
<name>A0A5M6IDW5_9PROT</name>
<organism evidence="4 5">
    <name type="scientific">Roseospira marina</name>
    <dbReference type="NCBI Taxonomy" id="140057"/>
    <lineage>
        <taxon>Bacteria</taxon>
        <taxon>Pseudomonadati</taxon>
        <taxon>Pseudomonadota</taxon>
        <taxon>Alphaproteobacteria</taxon>
        <taxon>Rhodospirillales</taxon>
        <taxon>Rhodospirillaceae</taxon>
        <taxon>Roseospira</taxon>
    </lineage>
</organism>
<dbReference type="GO" id="GO:0005886">
    <property type="term" value="C:plasma membrane"/>
    <property type="evidence" value="ECO:0007669"/>
    <property type="project" value="TreeGrafter"/>
</dbReference>
<dbReference type="InterPro" id="IPR050469">
    <property type="entry name" value="Diguanylate_Cyclase"/>
</dbReference>
<evidence type="ECO:0000256" key="1">
    <source>
        <dbReference type="ARBA" id="ARBA00012528"/>
    </source>
</evidence>
<dbReference type="Pfam" id="PF00990">
    <property type="entry name" value="GGDEF"/>
    <property type="match status" value="1"/>
</dbReference>
<evidence type="ECO:0000313" key="5">
    <source>
        <dbReference type="Proteomes" id="UP000324065"/>
    </source>
</evidence>
<feature type="domain" description="GGDEF" evidence="3">
    <location>
        <begin position="209"/>
        <end position="344"/>
    </location>
</feature>
<gene>
    <name evidence="4" type="ORF">F1188_09165</name>
</gene>
<dbReference type="GO" id="GO:0052621">
    <property type="term" value="F:diguanylate cyclase activity"/>
    <property type="evidence" value="ECO:0007669"/>
    <property type="project" value="UniProtKB-EC"/>
</dbReference>
<dbReference type="GO" id="GO:0043709">
    <property type="term" value="P:cell adhesion involved in single-species biofilm formation"/>
    <property type="evidence" value="ECO:0007669"/>
    <property type="project" value="TreeGrafter"/>
</dbReference>
<proteinExistence type="predicted"/>
<dbReference type="PANTHER" id="PTHR45138">
    <property type="entry name" value="REGULATORY COMPONENTS OF SENSORY TRANSDUCTION SYSTEM"/>
    <property type="match status" value="1"/>
</dbReference>
<evidence type="ECO:0000256" key="2">
    <source>
        <dbReference type="ARBA" id="ARBA00034247"/>
    </source>
</evidence>
<evidence type="ECO:0000313" key="4">
    <source>
        <dbReference type="EMBL" id="KAA5605778.1"/>
    </source>
</evidence>
<sequence length="350" mass="38444">MEFAETMSQAQDAAKKAMDTMAHYRVVPTPNNFAIWYLHHSQRLPALSREIEALVQGGSDFGPAVVRGLHESFVSQAGESKTLAVASVRIERTLEQLLRMISVTNKGTESYGATLEDLSERAERAEGANSEPLRDFMASVVVETQKMLCLNRKMGAELTESAQTITQLREDLDRVQSEARTDALTGIPNRKVFDAALRDASNTATTTGAPLCLLMMDIDLFKRFNDTHGHPMGDQVLKLVARTIGSRARPNDTVARYGGEEFAAVLPDTSLDEAVAVADSVRMTVASKRITNRRSRRELGRITLSIGVAEYVAGESVGDMVQRADRALYTAKRLGRNQVVSQNEVDAEAR</sequence>
<dbReference type="NCBIfam" id="TIGR00254">
    <property type="entry name" value="GGDEF"/>
    <property type="match status" value="1"/>
</dbReference>